<evidence type="ECO:0000313" key="1">
    <source>
        <dbReference type="EMBL" id="WUV45080.1"/>
    </source>
</evidence>
<dbReference type="EMBL" id="CP109441">
    <property type="protein sequence ID" value="WUV45080.1"/>
    <property type="molecule type" value="Genomic_DNA"/>
</dbReference>
<sequence>MSENLLWVPDACTLPTAEQPLRVAEFTDLFAAALRRIERIAPTRLRLELAATHEDTARDLAARESSCCGFFDFDFATAGPDAIAMDIEVPASRVDVLEALANHAAATGRK</sequence>
<dbReference type="RefSeq" id="WP_327098292.1">
    <property type="nucleotide sequence ID" value="NZ_CP109149.1"/>
</dbReference>
<reference evidence="1" key="1">
    <citation type="submission" date="2022-10" db="EMBL/GenBank/DDBJ databases">
        <title>The complete genomes of actinobacterial strains from the NBC collection.</title>
        <authorList>
            <person name="Joergensen T.S."/>
            <person name="Alvarez Arevalo M."/>
            <person name="Sterndorff E.B."/>
            <person name="Faurdal D."/>
            <person name="Vuksanovic O."/>
            <person name="Mourched A.-S."/>
            <person name="Charusanti P."/>
            <person name="Shaw S."/>
            <person name="Blin K."/>
            <person name="Weber T."/>
        </authorList>
    </citation>
    <scope>NUCLEOTIDE SEQUENCE</scope>
    <source>
        <strain evidence="1">NBC_01482</strain>
    </source>
</reference>
<protein>
    <recommendedName>
        <fullName evidence="3">Arsenate reductase</fullName>
    </recommendedName>
</protein>
<keyword evidence="2" id="KW-1185">Reference proteome</keyword>
<dbReference type="Proteomes" id="UP001432062">
    <property type="component" value="Chromosome"/>
</dbReference>
<accession>A0ABZ1YT03</accession>
<gene>
    <name evidence="1" type="ORF">OG563_39115</name>
</gene>
<proteinExistence type="predicted"/>
<organism evidence="1 2">
    <name type="scientific">Nocardia vinacea</name>
    <dbReference type="NCBI Taxonomy" id="96468"/>
    <lineage>
        <taxon>Bacteria</taxon>
        <taxon>Bacillati</taxon>
        <taxon>Actinomycetota</taxon>
        <taxon>Actinomycetes</taxon>
        <taxon>Mycobacteriales</taxon>
        <taxon>Nocardiaceae</taxon>
        <taxon>Nocardia</taxon>
    </lineage>
</organism>
<evidence type="ECO:0000313" key="2">
    <source>
        <dbReference type="Proteomes" id="UP001432062"/>
    </source>
</evidence>
<evidence type="ECO:0008006" key="3">
    <source>
        <dbReference type="Google" id="ProtNLM"/>
    </source>
</evidence>
<name>A0ABZ1YT03_9NOCA</name>